<evidence type="ECO:0000313" key="3">
    <source>
        <dbReference type="EMBL" id="WTP92444.1"/>
    </source>
</evidence>
<dbReference type="EMBL" id="CP108140">
    <property type="protein sequence ID" value="WTP91953.1"/>
    <property type="molecule type" value="Genomic_DNA"/>
</dbReference>
<feature type="domain" description="HTH cro/C1-type" evidence="1">
    <location>
        <begin position="5"/>
        <end position="59"/>
    </location>
</feature>
<evidence type="ECO:0000259" key="1">
    <source>
        <dbReference type="PROSITE" id="PS50943"/>
    </source>
</evidence>
<dbReference type="AlphaFoldDB" id="A0AAU1IAB4"/>
<dbReference type="CDD" id="cd00093">
    <property type="entry name" value="HTH_XRE"/>
    <property type="match status" value="1"/>
</dbReference>
<dbReference type="SUPFAM" id="SSF47413">
    <property type="entry name" value="lambda repressor-like DNA-binding domains"/>
    <property type="match status" value="1"/>
</dbReference>
<dbReference type="Gene3D" id="1.10.260.40">
    <property type="entry name" value="lambda repressor-like DNA-binding domains"/>
    <property type="match status" value="1"/>
</dbReference>
<sequence length="85" mass="9060">MRAELVQHRTVRGWSLDTLAKLSGVSRRSLVDLEHGRSAGSLSTWPALAHAFQVPVGHLLGGMCNGHVAPARVAEATPPRERAAS</sequence>
<dbReference type="SMART" id="SM00530">
    <property type="entry name" value="HTH_XRE"/>
    <property type="match status" value="1"/>
</dbReference>
<dbReference type="GO" id="GO:0003677">
    <property type="term" value="F:DNA binding"/>
    <property type="evidence" value="ECO:0007669"/>
    <property type="project" value="InterPro"/>
</dbReference>
<proteinExistence type="predicted"/>
<dbReference type="EMBL" id="CP108140">
    <property type="protein sequence ID" value="WTP92444.1"/>
    <property type="molecule type" value="Genomic_DNA"/>
</dbReference>
<dbReference type="PROSITE" id="PS50943">
    <property type="entry name" value="HTH_CROC1"/>
    <property type="match status" value="1"/>
</dbReference>
<evidence type="ECO:0000313" key="2">
    <source>
        <dbReference type="EMBL" id="WTP91953.1"/>
    </source>
</evidence>
<dbReference type="InterPro" id="IPR001387">
    <property type="entry name" value="Cro/C1-type_HTH"/>
</dbReference>
<dbReference type="InterPro" id="IPR010982">
    <property type="entry name" value="Lambda_DNA-bd_dom_sf"/>
</dbReference>
<accession>A0AAU1IAB4</accession>
<reference evidence="2" key="1">
    <citation type="submission" date="2022-10" db="EMBL/GenBank/DDBJ databases">
        <title>The complete genomes of actinobacterial strains from the NBC collection.</title>
        <authorList>
            <person name="Joergensen T.S."/>
            <person name="Alvarez Arevalo M."/>
            <person name="Sterndorff E.B."/>
            <person name="Faurdal D."/>
            <person name="Vuksanovic O."/>
            <person name="Mourched A.-S."/>
            <person name="Charusanti P."/>
            <person name="Shaw S."/>
            <person name="Blin K."/>
            <person name="Weber T."/>
        </authorList>
    </citation>
    <scope>NUCLEOTIDE SEQUENCE</scope>
    <source>
        <strain evidence="2">NBC 00180</strain>
    </source>
</reference>
<dbReference type="Pfam" id="PF01381">
    <property type="entry name" value="HTH_3"/>
    <property type="match status" value="1"/>
</dbReference>
<gene>
    <name evidence="2" type="ORF">OG477_00425</name>
    <name evidence="3" type="ORF">OG477_44920</name>
</gene>
<name>A0AAU1IAB4_9ACTN</name>
<protein>
    <submittedName>
        <fullName evidence="2">Helix-turn-helix domain-containing protein</fullName>
    </submittedName>
</protein>
<organism evidence="2">
    <name type="scientific">Streptomyces sp. NBC_00180</name>
    <dbReference type="NCBI Taxonomy" id="2903632"/>
    <lineage>
        <taxon>Bacteria</taxon>
        <taxon>Bacillati</taxon>
        <taxon>Actinomycetota</taxon>
        <taxon>Actinomycetes</taxon>
        <taxon>Kitasatosporales</taxon>
        <taxon>Streptomycetaceae</taxon>
        <taxon>Streptomyces</taxon>
    </lineage>
</organism>